<accession>A0A918DMJ3</accession>
<dbReference type="PROSITE" id="PS50198">
    <property type="entry name" value="PPIC_PPIASE_2"/>
    <property type="match status" value="1"/>
</dbReference>
<feature type="compositionally biased region" description="Basic and acidic residues" evidence="2">
    <location>
        <begin position="153"/>
        <end position="164"/>
    </location>
</feature>
<dbReference type="Proteomes" id="UP000646523">
    <property type="component" value="Unassembled WGS sequence"/>
</dbReference>
<feature type="domain" description="PpiC" evidence="3">
    <location>
        <begin position="149"/>
        <end position="241"/>
    </location>
</feature>
<dbReference type="InterPro" id="IPR000297">
    <property type="entry name" value="PPIase_PpiC"/>
</dbReference>
<keyword evidence="5" id="KW-1185">Reference proteome</keyword>
<evidence type="ECO:0000313" key="5">
    <source>
        <dbReference type="Proteomes" id="UP000646523"/>
    </source>
</evidence>
<protein>
    <recommendedName>
        <fullName evidence="3">PpiC domain-containing protein</fullName>
    </recommendedName>
</protein>
<feature type="region of interest" description="Disordered" evidence="2">
    <location>
        <begin position="122"/>
        <end position="171"/>
    </location>
</feature>
<evidence type="ECO:0000256" key="1">
    <source>
        <dbReference type="PROSITE-ProRule" id="PRU00278"/>
    </source>
</evidence>
<keyword evidence="1" id="KW-0413">Isomerase</keyword>
<reference evidence="4" key="1">
    <citation type="journal article" date="2014" name="Int. J. Syst. Evol. Microbiol.">
        <title>Complete genome sequence of Corynebacterium casei LMG S-19264T (=DSM 44701T), isolated from a smear-ripened cheese.</title>
        <authorList>
            <consortium name="US DOE Joint Genome Institute (JGI-PGF)"/>
            <person name="Walter F."/>
            <person name="Albersmeier A."/>
            <person name="Kalinowski J."/>
            <person name="Ruckert C."/>
        </authorList>
    </citation>
    <scope>NUCLEOTIDE SEQUENCE</scope>
    <source>
        <strain evidence="4">CGMCC 4.7368</strain>
    </source>
</reference>
<dbReference type="InterPro" id="IPR055582">
    <property type="entry name" value="DUF7158"/>
</dbReference>
<dbReference type="GO" id="GO:0003755">
    <property type="term" value="F:peptidyl-prolyl cis-trans isomerase activity"/>
    <property type="evidence" value="ECO:0007669"/>
    <property type="project" value="UniProtKB-KW"/>
</dbReference>
<name>A0A918DMJ3_9ACTN</name>
<dbReference type="EMBL" id="BMNH01000015">
    <property type="protein sequence ID" value="GGO74164.1"/>
    <property type="molecule type" value="Genomic_DNA"/>
</dbReference>
<dbReference type="RefSeq" id="WP_189126413.1">
    <property type="nucleotide sequence ID" value="NZ_BMNH01000015.1"/>
</dbReference>
<dbReference type="Pfam" id="PF23716">
    <property type="entry name" value="DUF7158"/>
    <property type="match status" value="1"/>
</dbReference>
<evidence type="ECO:0000259" key="3">
    <source>
        <dbReference type="PROSITE" id="PS50198"/>
    </source>
</evidence>
<feature type="compositionally biased region" description="Basic and acidic residues" evidence="2">
    <location>
        <begin position="299"/>
        <end position="312"/>
    </location>
</feature>
<dbReference type="AlphaFoldDB" id="A0A918DMJ3"/>
<keyword evidence="1" id="KW-0697">Rotamase</keyword>
<proteinExistence type="predicted"/>
<organism evidence="4 5">
    <name type="scientific">Nonomuraea cavernae</name>
    <dbReference type="NCBI Taxonomy" id="2045107"/>
    <lineage>
        <taxon>Bacteria</taxon>
        <taxon>Bacillati</taxon>
        <taxon>Actinomycetota</taxon>
        <taxon>Actinomycetes</taxon>
        <taxon>Streptosporangiales</taxon>
        <taxon>Streptosporangiaceae</taxon>
        <taxon>Nonomuraea</taxon>
    </lineage>
</organism>
<sequence length="312" mass="33390">MTRQEAPPAGLGPVVGWVGDRAIPRELLDRRIAELRDGPLAGALPVPGSSEDRQLARWLAQVILTEALCEDEAAARGLAPVGGGPLDRVAAVELGSINASAFNGSPWVRAVFEDVTAAVGVPPEWRRRPPDAPPGRPIADPHAIRPPRPAEASAREPRPSHEARATAPPEEAAERFAVWHGLFGDRARAEAATARDLEPLGVVTLGSLPTAIADALRAAPEGTRAGPVEDSLGWHVATARPEPVPSPERSGDHRTLPAPVPPWERAGDSPEGAARRRAFARWLDQKRAERIRLVPGLEHPGDPRQPDNHHKH</sequence>
<reference evidence="4" key="2">
    <citation type="submission" date="2020-09" db="EMBL/GenBank/DDBJ databases">
        <authorList>
            <person name="Sun Q."/>
            <person name="Zhou Y."/>
        </authorList>
    </citation>
    <scope>NUCLEOTIDE SEQUENCE</scope>
    <source>
        <strain evidence="4">CGMCC 4.7368</strain>
    </source>
</reference>
<evidence type="ECO:0000313" key="4">
    <source>
        <dbReference type="EMBL" id="GGO74164.1"/>
    </source>
</evidence>
<comment type="caution">
    <text evidence="4">The sequence shown here is derived from an EMBL/GenBank/DDBJ whole genome shotgun (WGS) entry which is preliminary data.</text>
</comment>
<evidence type="ECO:0000256" key="2">
    <source>
        <dbReference type="SAM" id="MobiDB-lite"/>
    </source>
</evidence>
<feature type="region of interest" description="Disordered" evidence="2">
    <location>
        <begin position="239"/>
        <end position="312"/>
    </location>
</feature>
<feature type="compositionally biased region" description="Basic and acidic residues" evidence="2">
    <location>
        <begin position="283"/>
        <end position="292"/>
    </location>
</feature>
<gene>
    <name evidence="4" type="ORF">GCM10012289_46170</name>
</gene>